<dbReference type="Pfam" id="PF11220">
    <property type="entry name" value="DUF3015"/>
    <property type="match status" value="1"/>
</dbReference>
<organism evidence="1">
    <name type="scientific">hydrothermal vent metagenome</name>
    <dbReference type="NCBI Taxonomy" id="652676"/>
    <lineage>
        <taxon>unclassified sequences</taxon>
        <taxon>metagenomes</taxon>
        <taxon>ecological metagenomes</taxon>
    </lineage>
</organism>
<dbReference type="EMBL" id="UOGF01000117">
    <property type="protein sequence ID" value="VAX33650.1"/>
    <property type="molecule type" value="Genomic_DNA"/>
</dbReference>
<dbReference type="InterPro" id="IPR021383">
    <property type="entry name" value="DUF3015"/>
</dbReference>
<name>A0A3B1DFF0_9ZZZZ</name>
<proteinExistence type="predicted"/>
<evidence type="ECO:0000313" key="1">
    <source>
        <dbReference type="EMBL" id="VAX33650.1"/>
    </source>
</evidence>
<protein>
    <recommendedName>
        <fullName evidence="2">Orotate phosphoribosyltransferase</fullName>
    </recommendedName>
</protein>
<dbReference type="AlphaFoldDB" id="A0A3B1DFF0"/>
<sequence>MKKYLIVILGTMLLSSPAFAAGYGKAGCGLGSLIFGDAPGPVQIFAATTNGTSYSQLFGITSGTSNCDASGIILAEREGDLFAVSNFDSLEKEMAAGEGEHLDTLAGLLGCPTEKSPSFASYTQESYSVIFANAQTTPNEMLQAVRTGISSHPELASACIQ</sequence>
<accession>A0A3B1DFF0</accession>
<gene>
    <name evidence="1" type="ORF">MNBD_NITROSPIRAE01-2192</name>
</gene>
<evidence type="ECO:0008006" key="2">
    <source>
        <dbReference type="Google" id="ProtNLM"/>
    </source>
</evidence>
<reference evidence="1" key="1">
    <citation type="submission" date="2018-06" db="EMBL/GenBank/DDBJ databases">
        <authorList>
            <person name="Zhirakovskaya E."/>
        </authorList>
    </citation>
    <scope>NUCLEOTIDE SEQUENCE</scope>
</reference>